<accession>A0A1D6N1P1</accession>
<dbReference type="InParanoid" id="A0A1D6N1P1"/>
<sequence>MLDGSRDREDPGRWERSSRASASGTSNTGEQHRAAASCASNTGEWHSSVVEAGGECEELQGMREITGEEEGAQVRGASAQEGEQWLETRQHDEDSTDVSWGTRMRAGQTSMNACALSTLALKPARLAVRRAPGYASECVEPLGATFSGSGSCSLGGAVFDTLFGRAPARSRSCSGALPNGLLIVT</sequence>
<feature type="compositionally biased region" description="Polar residues" evidence="1">
    <location>
        <begin position="19"/>
        <end position="29"/>
    </location>
</feature>
<feature type="region of interest" description="Disordered" evidence="1">
    <location>
        <begin position="1"/>
        <end position="98"/>
    </location>
</feature>
<dbReference type="AlphaFoldDB" id="A0A1D6N1P1"/>
<dbReference type="EMBL" id="CM007649">
    <property type="protein sequence ID" value="ONM34636.1"/>
    <property type="molecule type" value="Genomic_DNA"/>
</dbReference>
<reference evidence="2" key="1">
    <citation type="submission" date="2015-12" db="EMBL/GenBank/DDBJ databases">
        <title>Update maize B73 reference genome by single molecule sequencing technologies.</title>
        <authorList>
            <consortium name="Maize Genome Sequencing Project"/>
            <person name="Ware D."/>
        </authorList>
    </citation>
    <scope>NUCLEOTIDE SEQUENCE [LARGE SCALE GENOMIC DNA]</scope>
    <source>
        <tissue evidence="2">Seedling</tissue>
    </source>
</reference>
<evidence type="ECO:0000313" key="2">
    <source>
        <dbReference type="EMBL" id="ONM34636.1"/>
    </source>
</evidence>
<name>A0A1D6N1P1_MAIZE</name>
<dbReference type="PaxDb" id="4577-AC196105.3_FGP002"/>
<organism evidence="2">
    <name type="scientific">Zea mays</name>
    <name type="common">Maize</name>
    <dbReference type="NCBI Taxonomy" id="4577"/>
    <lineage>
        <taxon>Eukaryota</taxon>
        <taxon>Viridiplantae</taxon>
        <taxon>Streptophyta</taxon>
        <taxon>Embryophyta</taxon>
        <taxon>Tracheophyta</taxon>
        <taxon>Spermatophyta</taxon>
        <taxon>Magnoliopsida</taxon>
        <taxon>Liliopsida</taxon>
        <taxon>Poales</taxon>
        <taxon>Poaceae</taxon>
        <taxon>PACMAD clade</taxon>
        <taxon>Panicoideae</taxon>
        <taxon>Andropogonodae</taxon>
        <taxon>Andropogoneae</taxon>
        <taxon>Tripsacinae</taxon>
        <taxon>Zea</taxon>
    </lineage>
</organism>
<gene>
    <name evidence="2" type="ORF">ZEAMMB73_Zm00001d042139</name>
</gene>
<proteinExistence type="predicted"/>
<evidence type="ECO:0000256" key="1">
    <source>
        <dbReference type="SAM" id="MobiDB-lite"/>
    </source>
</evidence>
<protein>
    <submittedName>
        <fullName evidence="2">Uncharacterized protein</fullName>
    </submittedName>
</protein>
<feature type="compositionally biased region" description="Basic and acidic residues" evidence="1">
    <location>
        <begin position="1"/>
        <end position="18"/>
    </location>
</feature>